<dbReference type="Proteomes" id="UP000299102">
    <property type="component" value="Unassembled WGS sequence"/>
</dbReference>
<evidence type="ECO:0000313" key="2">
    <source>
        <dbReference type="EMBL" id="GBP13097.1"/>
    </source>
</evidence>
<evidence type="ECO:0000256" key="1">
    <source>
        <dbReference type="SAM" id="MobiDB-lite"/>
    </source>
</evidence>
<dbReference type="EMBL" id="BGZK01000055">
    <property type="protein sequence ID" value="GBP13097.1"/>
    <property type="molecule type" value="Genomic_DNA"/>
</dbReference>
<organism evidence="2 3">
    <name type="scientific">Eumeta variegata</name>
    <name type="common">Bagworm moth</name>
    <name type="synonym">Eumeta japonica</name>
    <dbReference type="NCBI Taxonomy" id="151549"/>
    <lineage>
        <taxon>Eukaryota</taxon>
        <taxon>Metazoa</taxon>
        <taxon>Ecdysozoa</taxon>
        <taxon>Arthropoda</taxon>
        <taxon>Hexapoda</taxon>
        <taxon>Insecta</taxon>
        <taxon>Pterygota</taxon>
        <taxon>Neoptera</taxon>
        <taxon>Endopterygota</taxon>
        <taxon>Lepidoptera</taxon>
        <taxon>Glossata</taxon>
        <taxon>Ditrysia</taxon>
        <taxon>Tineoidea</taxon>
        <taxon>Psychidae</taxon>
        <taxon>Oiketicinae</taxon>
        <taxon>Eumeta</taxon>
    </lineage>
</organism>
<proteinExistence type="predicted"/>
<accession>A0A4C1TI35</accession>
<keyword evidence="3" id="KW-1185">Reference proteome</keyword>
<sequence>MEDILRLDTGESNESSEETNSIAGKEHVVACSGGCEWAVAHPHLLLIRLIRPAPAHDPRLTRALAAAAARRTPRPPTSYCLPLVPRAPPPPALSTTYCTGTRGLTRLRQTGCRPRPRRLAATIEPLIDNIL</sequence>
<evidence type="ECO:0000313" key="3">
    <source>
        <dbReference type="Proteomes" id="UP000299102"/>
    </source>
</evidence>
<dbReference type="AlphaFoldDB" id="A0A4C1TI35"/>
<feature type="region of interest" description="Disordered" evidence="1">
    <location>
        <begin position="1"/>
        <end position="21"/>
    </location>
</feature>
<reference evidence="2 3" key="1">
    <citation type="journal article" date="2019" name="Commun. Biol.">
        <title>The bagworm genome reveals a unique fibroin gene that provides high tensile strength.</title>
        <authorList>
            <person name="Kono N."/>
            <person name="Nakamura H."/>
            <person name="Ohtoshi R."/>
            <person name="Tomita M."/>
            <person name="Numata K."/>
            <person name="Arakawa K."/>
        </authorList>
    </citation>
    <scope>NUCLEOTIDE SEQUENCE [LARGE SCALE GENOMIC DNA]</scope>
</reference>
<comment type="caution">
    <text evidence="2">The sequence shown here is derived from an EMBL/GenBank/DDBJ whole genome shotgun (WGS) entry which is preliminary data.</text>
</comment>
<gene>
    <name evidence="2" type="ORF">EVAR_93067_1</name>
</gene>
<protein>
    <submittedName>
        <fullName evidence="2">Uncharacterized protein</fullName>
    </submittedName>
</protein>
<name>A0A4C1TI35_EUMVA</name>